<feature type="compositionally biased region" description="Basic and acidic residues" evidence="1">
    <location>
        <begin position="47"/>
        <end position="75"/>
    </location>
</feature>
<name>A0ABQ6IET2_9MICO</name>
<dbReference type="Proteomes" id="UP001157125">
    <property type="component" value="Unassembled WGS sequence"/>
</dbReference>
<evidence type="ECO:0000313" key="3">
    <source>
        <dbReference type="Proteomes" id="UP001157125"/>
    </source>
</evidence>
<keyword evidence="3" id="KW-1185">Reference proteome</keyword>
<dbReference type="InterPro" id="IPR036691">
    <property type="entry name" value="Endo/exonu/phosph_ase_sf"/>
</dbReference>
<dbReference type="EMBL" id="BSUN01000001">
    <property type="protein sequence ID" value="GMA36402.1"/>
    <property type="molecule type" value="Genomic_DNA"/>
</dbReference>
<evidence type="ECO:0000313" key="2">
    <source>
        <dbReference type="EMBL" id="GMA36402.1"/>
    </source>
</evidence>
<evidence type="ECO:0000256" key="1">
    <source>
        <dbReference type="SAM" id="MobiDB-lite"/>
    </source>
</evidence>
<comment type="caution">
    <text evidence="2">The sequence shown here is derived from an EMBL/GenBank/DDBJ whole genome shotgun (WGS) entry which is preliminary data.</text>
</comment>
<gene>
    <name evidence="2" type="ORF">GCM10025876_26060</name>
</gene>
<dbReference type="SUPFAM" id="SSF56219">
    <property type="entry name" value="DNase I-like"/>
    <property type="match status" value="1"/>
</dbReference>
<feature type="region of interest" description="Disordered" evidence="1">
    <location>
        <begin position="46"/>
        <end position="75"/>
    </location>
</feature>
<protein>
    <submittedName>
        <fullName evidence="2">Uncharacterized protein</fullName>
    </submittedName>
</protein>
<accession>A0ABQ6IET2</accession>
<reference evidence="3" key="1">
    <citation type="journal article" date="2019" name="Int. J. Syst. Evol. Microbiol.">
        <title>The Global Catalogue of Microorganisms (GCM) 10K type strain sequencing project: providing services to taxonomists for standard genome sequencing and annotation.</title>
        <authorList>
            <consortium name="The Broad Institute Genomics Platform"/>
            <consortium name="The Broad Institute Genome Sequencing Center for Infectious Disease"/>
            <person name="Wu L."/>
            <person name="Ma J."/>
        </authorList>
    </citation>
    <scope>NUCLEOTIDE SEQUENCE [LARGE SCALE GENOMIC DNA]</scope>
    <source>
        <strain evidence="3">NBRC 112299</strain>
    </source>
</reference>
<dbReference type="Gene3D" id="3.60.10.10">
    <property type="entry name" value="Endonuclease/exonuclease/phosphatase"/>
    <property type="match status" value="1"/>
</dbReference>
<organism evidence="2 3">
    <name type="scientific">Demequina litorisediminis</name>
    <dbReference type="NCBI Taxonomy" id="1849022"/>
    <lineage>
        <taxon>Bacteria</taxon>
        <taxon>Bacillati</taxon>
        <taxon>Actinomycetota</taxon>
        <taxon>Actinomycetes</taxon>
        <taxon>Micrococcales</taxon>
        <taxon>Demequinaceae</taxon>
        <taxon>Demequina</taxon>
    </lineage>
</organism>
<proteinExistence type="predicted"/>
<sequence>MRIVSVNVNGVRAALRKGMLPWLDEVGADVVCLQEVRAPEDLLVAEPGHHLERGRPHQRAEGPQWRRDPFPRHAH</sequence>